<dbReference type="Proteomes" id="UP000822688">
    <property type="component" value="Chromosome 11"/>
</dbReference>
<evidence type="ECO:0000256" key="7">
    <source>
        <dbReference type="ARBA" id="ARBA00022528"/>
    </source>
</evidence>
<dbReference type="Pfam" id="PF13692">
    <property type="entry name" value="Glyco_trans_1_4"/>
    <property type="match status" value="1"/>
</dbReference>
<feature type="compositionally biased region" description="Basic and acidic residues" evidence="14">
    <location>
        <begin position="169"/>
        <end position="182"/>
    </location>
</feature>
<dbReference type="PANTHER" id="PTHR45825:SF2">
    <property type="entry name" value="STARCH SYNTHASE 2, CHLOROPLASTIC_AMYLOPLASTIC"/>
    <property type="match status" value="1"/>
</dbReference>
<evidence type="ECO:0000256" key="5">
    <source>
        <dbReference type="ARBA" id="ARBA00010281"/>
    </source>
</evidence>
<keyword evidence="11" id="KW-0750">Starch biosynthesis</keyword>
<evidence type="ECO:0000256" key="4">
    <source>
        <dbReference type="ARBA" id="ARBA00004727"/>
    </source>
</evidence>
<evidence type="ECO:0000313" key="16">
    <source>
        <dbReference type="EMBL" id="KAG0556111.1"/>
    </source>
</evidence>
<evidence type="ECO:0000256" key="10">
    <source>
        <dbReference type="ARBA" id="ARBA00022679"/>
    </source>
</evidence>
<evidence type="ECO:0000256" key="2">
    <source>
        <dbReference type="ARBA" id="ARBA00004229"/>
    </source>
</evidence>
<dbReference type="GO" id="GO:0009507">
    <property type="term" value="C:chloroplast"/>
    <property type="evidence" value="ECO:0007669"/>
    <property type="project" value="UniProtKB-SubCell"/>
</dbReference>
<dbReference type="GO" id="GO:0004373">
    <property type="term" value="F:alpha-1,4-glucan glucosyltransferase (UDP-glucose donor) activity"/>
    <property type="evidence" value="ECO:0007669"/>
    <property type="project" value="InterPro"/>
</dbReference>
<evidence type="ECO:0000313" key="17">
    <source>
        <dbReference type="Proteomes" id="UP000822688"/>
    </source>
</evidence>
<keyword evidence="8" id="KW-0934">Plastid</keyword>
<feature type="region of interest" description="Disordered" evidence="14">
    <location>
        <begin position="96"/>
        <end position="198"/>
    </location>
</feature>
<name>A0A8T0GAF3_CERPU</name>
<dbReference type="FunFam" id="3.40.50.2000:FF:000048">
    <property type="entry name" value="Starch synthase, chloroplastic/amyloplastic"/>
    <property type="match status" value="1"/>
</dbReference>
<evidence type="ECO:0000256" key="3">
    <source>
        <dbReference type="ARBA" id="ARBA00004602"/>
    </source>
</evidence>
<comment type="caution">
    <text evidence="16">The sequence shown here is derived from an EMBL/GenBank/DDBJ whole genome shotgun (WGS) entry which is preliminary data.</text>
</comment>
<dbReference type="GO" id="GO:0019252">
    <property type="term" value="P:starch biosynthetic process"/>
    <property type="evidence" value="ECO:0007669"/>
    <property type="project" value="UniProtKB-KW"/>
</dbReference>
<sequence>MGSGVAMAMLECGAAAMVPRGGTVAWASVPMRGRSRKWGSGGRQCGEGVRMVVAARAEVGEQGAAGGGGTDRAVVMGDSKRMLAMQKELLDQIEERQQRFESGQSSTSEPTAETAESSTSTQTPPSSSGRPLAAAWPSPPASKRNARSGRGVTQPYSPPVGYPESPSELESKRDFHSDHSREGTGGNVTPAPVPEPTVTNAAAPVAHEKPRQLAVSVMNIIVVAAECAPWSKTGGLGDVVGALPKALARRGHRVMVVAPRYSNYEEAWETGVRRIYNVAGQDMEVGYFHSFRDGVDFVFIDNPIFHAFEGNFYGGSREDVLHRMTLLSKAAVEIPWHVPCGGVCYGDGNLVFIANDWHTALVPVYLQAYYRDNGYMNFARSVLVIHNMAHQGRGPLKDFGGLGLPDHYLNKFRLYDPTGGEHCNIFMAGLITAHRIVTVSHGYAWEVQTREGGWGLDGVIRDHNWKLRGVVNGIDDNEWDPEVDVHLQSDGYSNYNTLTLDVGKAACKAALQRELGLPERPNVPLLGFIGRLDHQKGVDIIAQAMPWLMSQDIQLVMLGTGRKDYEDMLKNFEGSHREKVRGWVGFSVKTAHRITAGVDILLMPSRFEPCGLNQLYAMRYGTVPVVHAVGGLKDTVQQFNPFNESGLGWTFDSLNADALIHAVGNAMWTYLDFKSSWKGIQQRGMTQDLSWDHAAQQYEEVLLAAKYTW</sequence>
<dbReference type="InterPro" id="IPR011835">
    <property type="entry name" value="GS/SS"/>
</dbReference>
<feature type="domain" description="Starch synthase catalytic" evidence="15">
    <location>
        <begin position="219"/>
        <end position="461"/>
    </location>
</feature>
<reference evidence="16 17" key="1">
    <citation type="submission" date="2020-06" db="EMBL/GenBank/DDBJ databases">
        <title>WGS assembly of Ceratodon purpureus strain R40.</title>
        <authorList>
            <person name="Carey S.B."/>
            <person name="Jenkins J."/>
            <person name="Shu S."/>
            <person name="Lovell J.T."/>
            <person name="Sreedasyam A."/>
            <person name="Maumus F."/>
            <person name="Tiley G.P."/>
            <person name="Fernandez-Pozo N."/>
            <person name="Barry K."/>
            <person name="Chen C."/>
            <person name="Wang M."/>
            <person name="Lipzen A."/>
            <person name="Daum C."/>
            <person name="Saski C.A."/>
            <person name="Payton A.C."/>
            <person name="Mcbreen J.C."/>
            <person name="Conrad R.E."/>
            <person name="Kollar L.M."/>
            <person name="Olsson S."/>
            <person name="Huttunen S."/>
            <person name="Landis J.B."/>
            <person name="Wickett N.J."/>
            <person name="Johnson M.G."/>
            <person name="Rensing S.A."/>
            <person name="Grimwood J."/>
            <person name="Schmutz J."/>
            <person name="Mcdaniel S.F."/>
        </authorList>
    </citation>
    <scope>NUCLEOTIDE SEQUENCE [LARGE SCALE GENOMIC DNA]</scope>
    <source>
        <strain evidence="16 17">R40</strain>
    </source>
</reference>
<keyword evidence="9" id="KW-0328">Glycosyltransferase</keyword>
<keyword evidence="12" id="KW-0809">Transit peptide</keyword>
<evidence type="ECO:0000256" key="14">
    <source>
        <dbReference type="SAM" id="MobiDB-lite"/>
    </source>
</evidence>
<dbReference type="HAMAP" id="MF_00484">
    <property type="entry name" value="Glycogen_synth"/>
    <property type="match status" value="1"/>
</dbReference>
<evidence type="ECO:0000259" key="15">
    <source>
        <dbReference type="Pfam" id="PF08323"/>
    </source>
</evidence>
<keyword evidence="7" id="KW-0150">Chloroplast</keyword>
<dbReference type="CDD" id="cd03791">
    <property type="entry name" value="GT5_Glycogen_synthase_DULL1-like"/>
    <property type="match status" value="1"/>
</dbReference>
<comment type="subcellular location">
    <subcellularLocation>
        <location evidence="3">Plastid</location>
        <location evidence="3">Amyloplast</location>
    </subcellularLocation>
    <subcellularLocation>
        <location evidence="2">Plastid</location>
        <location evidence="2">Chloroplast</location>
    </subcellularLocation>
</comment>
<dbReference type="Gene3D" id="3.40.50.2000">
    <property type="entry name" value="Glycogen Phosphorylase B"/>
    <property type="match status" value="2"/>
</dbReference>
<dbReference type="GO" id="GO:0009011">
    <property type="term" value="F:alpha-1,4-glucan glucosyltransferase (ADP-glucose donor) activity"/>
    <property type="evidence" value="ECO:0007669"/>
    <property type="project" value="UniProtKB-EC"/>
</dbReference>
<proteinExistence type="inferred from homology"/>
<evidence type="ECO:0000256" key="9">
    <source>
        <dbReference type="ARBA" id="ARBA00022676"/>
    </source>
</evidence>
<dbReference type="GO" id="GO:0009501">
    <property type="term" value="C:amyloplast"/>
    <property type="evidence" value="ECO:0007669"/>
    <property type="project" value="UniProtKB-SubCell"/>
</dbReference>
<dbReference type="Pfam" id="PF08323">
    <property type="entry name" value="Glyco_transf_5"/>
    <property type="match status" value="1"/>
</dbReference>
<evidence type="ECO:0000256" key="8">
    <source>
        <dbReference type="ARBA" id="ARBA00022640"/>
    </source>
</evidence>
<accession>A0A8T0GAF3</accession>
<evidence type="ECO:0000256" key="11">
    <source>
        <dbReference type="ARBA" id="ARBA00022922"/>
    </source>
</evidence>
<dbReference type="InterPro" id="IPR013534">
    <property type="entry name" value="Starch_synth_cat_dom"/>
</dbReference>
<keyword evidence="13" id="KW-0035">Amyloplast</keyword>
<evidence type="ECO:0000256" key="1">
    <source>
        <dbReference type="ARBA" id="ARBA00001478"/>
    </source>
</evidence>
<gene>
    <name evidence="16" type="ORF">KC19_11G027000</name>
</gene>
<comment type="pathway">
    <text evidence="4">Glycan biosynthesis; starch biosynthesis.</text>
</comment>
<protein>
    <recommendedName>
        <fullName evidence="6">starch synthase</fullName>
        <ecNumber evidence="6">2.4.1.21</ecNumber>
    </recommendedName>
</protein>
<dbReference type="AlphaFoldDB" id="A0A8T0GAF3"/>
<evidence type="ECO:0000256" key="12">
    <source>
        <dbReference type="ARBA" id="ARBA00022946"/>
    </source>
</evidence>
<dbReference type="EC" id="2.4.1.21" evidence="6"/>
<dbReference type="PANTHER" id="PTHR45825">
    <property type="entry name" value="GRANULE-BOUND STARCH SYNTHASE 1, CHLOROPLASTIC/AMYLOPLASTIC"/>
    <property type="match status" value="1"/>
</dbReference>
<comment type="catalytic activity">
    <reaction evidence="1">
        <text>[(1-&gt;4)-alpha-D-glucosyl](n) + ADP-alpha-D-glucose = [(1-&gt;4)-alpha-D-glucosyl](n+1) + ADP + H(+)</text>
        <dbReference type="Rhea" id="RHEA:18189"/>
        <dbReference type="Rhea" id="RHEA-COMP:9584"/>
        <dbReference type="Rhea" id="RHEA-COMP:9587"/>
        <dbReference type="ChEBI" id="CHEBI:15378"/>
        <dbReference type="ChEBI" id="CHEBI:15444"/>
        <dbReference type="ChEBI" id="CHEBI:57498"/>
        <dbReference type="ChEBI" id="CHEBI:456216"/>
        <dbReference type="EC" id="2.4.1.21"/>
    </reaction>
</comment>
<dbReference type="SUPFAM" id="SSF53756">
    <property type="entry name" value="UDP-Glycosyltransferase/glycogen phosphorylase"/>
    <property type="match status" value="1"/>
</dbReference>
<dbReference type="NCBIfam" id="TIGR02095">
    <property type="entry name" value="glgA"/>
    <property type="match status" value="1"/>
</dbReference>
<keyword evidence="17" id="KW-1185">Reference proteome</keyword>
<dbReference type="EMBL" id="CM026432">
    <property type="protein sequence ID" value="KAG0556111.1"/>
    <property type="molecule type" value="Genomic_DNA"/>
</dbReference>
<feature type="compositionally biased region" description="Low complexity" evidence="14">
    <location>
        <begin position="104"/>
        <end position="136"/>
    </location>
</feature>
<evidence type="ECO:0000256" key="6">
    <source>
        <dbReference type="ARBA" id="ARBA00012588"/>
    </source>
</evidence>
<dbReference type="GO" id="GO:0010021">
    <property type="term" value="P:amylopectin biosynthetic process"/>
    <property type="evidence" value="ECO:0007669"/>
    <property type="project" value="UniProtKB-ARBA"/>
</dbReference>
<comment type="similarity">
    <text evidence="5">Belongs to the glycosyltransferase 1 family. Bacterial/plant glycogen synthase subfamily.</text>
</comment>
<keyword evidence="10" id="KW-0808">Transferase</keyword>
<organism evidence="16 17">
    <name type="scientific">Ceratodon purpureus</name>
    <name type="common">Fire moss</name>
    <name type="synonym">Dicranum purpureum</name>
    <dbReference type="NCBI Taxonomy" id="3225"/>
    <lineage>
        <taxon>Eukaryota</taxon>
        <taxon>Viridiplantae</taxon>
        <taxon>Streptophyta</taxon>
        <taxon>Embryophyta</taxon>
        <taxon>Bryophyta</taxon>
        <taxon>Bryophytina</taxon>
        <taxon>Bryopsida</taxon>
        <taxon>Dicranidae</taxon>
        <taxon>Pseudoditrichales</taxon>
        <taxon>Ditrichaceae</taxon>
        <taxon>Ceratodon</taxon>
    </lineage>
</organism>
<evidence type="ECO:0000256" key="13">
    <source>
        <dbReference type="ARBA" id="ARBA00023234"/>
    </source>
</evidence>